<feature type="region of interest" description="Disordered" evidence="1">
    <location>
        <begin position="69"/>
        <end position="305"/>
    </location>
</feature>
<dbReference type="OrthoDB" id="125903at2759"/>
<gene>
    <name evidence="2" type="ORF">CYFA0S_08e01376g</name>
</gene>
<dbReference type="AlphaFoldDB" id="A0A061AXF9"/>
<feature type="compositionally biased region" description="Acidic residues" evidence="1">
    <location>
        <begin position="293"/>
        <end position="305"/>
    </location>
</feature>
<feature type="compositionally biased region" description="Basic and acidic residues" evidence="1">
    <location>
        <begin position="167"/>
        <end position="176"/>
    </location>
</feature>
<organism evidence="2">
    <name type="scientific">Cyberlindnera fabianii</name>
    <name type="common">Yeast</name>
    <name type="synonym">Hansenula fabianii</name>
    <dbReference type="NCBI Taxonomy" id="36022"/>
    <lineage>
        <taxon>Eukaryota</taxon>
        <taxon>Fungi</taxon>
        <taxon>Dikarya</taxon>
        <taxon>Ascomycota</taxon>
        <taxon>Saccharomycotina</taxon>
        <taxon>Saccharomycetes</taxon>
        <taxon>Phaffomycetales</taxon>
        <taxon>Phaffomycetaceae</taxon>
        <taxon>Cyberlindnera</taxon>
    </lineage>
</organism>
<evidence type="ECO:0000256" key="1">
    <source>
        <dbReference type="SAM" id="MobiDB-lite"/>
    </source>
</evidence>
<dbReference type="EMBL" id="LK052893">
    <property type="protein sequence ID" value="CDR41903.1"/>
    <property type="molecule type" value="Genomic_DNA"/>
</dbReference>
<dbReference type="VEuPathDB" id="FungiDB:BON22_4867"/>
<feature type="compositionally biased region" description="Polar residues" evidence="1">
    <location>
        <begin position="260"/>
        <end position="270"/>
    </location>
</feature>
<reference evidence="2" key="1">
    <citation type="journal article" date="2014" name="Genome Announc.">
        <title>Genome sequence of the yeast Cyberlindnera fabianii (Hansenula fabianii).</title>
        <authorList>
            <person name="Freel K.C."/>
            <person name="Sarilar V."/>
            <person name="Neuveglise C."/>
            <person name="Devillers H."/>
            <person name="Friedrich A."/>
            <person name="Schacherer J."/>
        </authorList>
    </citation>
    <scope>NUCLEOTIDE SEQUENCE</scope>
    <source>
        <strain evidence="2">YJS4271</strain>
    </source>
</reference>
<feature type="compositionally biased region" description="Acidic residues" evidence="1">
    <location>
        <begin position="225"/>
        <end position="247"/>
    </location>
</feature>
<feature type="compositionally biased region" description="Low complexity" evidence="1">
    <location>
        <begin position="178"/>
        <end position="216"/>
    </location>
</feature>
<accession>A0A061AXF9</accession>
<protein>
    <submittedName>
        <fullName evidence="2">CYFA0S08e01376g1_1</fullName>
    </submittedName>
</protein>
<proteinExistence type="predicted"/>
<sequence>MDDSQTKELDVKGDKFTLKAASKGPKDMIVMEGAVEYPSDLECVLMYNENQGTFELQRVEYSLQATSIKDVKKQTTLAPPMPKKRKEPSIFAPRSRSPMENAKNRSVSPAISSVDDDVPLSKVASPKRANSNKPSAPSPLIQANTSSSQSQQKSPLKQTHSASNTTEKLDKPERPLKVQKSTPTPTTTSQNSSVSQSQYAGKKPPSKAPIKAPAKAPETKQERSEEADEDEEEFNALADELEGDLFSDDNFITIEEGGASRTTSGEQSSLDEVVKKLPSGIPLNFRAMAGGREDDEDDITSSEEE</sequence>
<name>A0A061AXF9_CYBFA</name>
<evidence type="ECO:0000313" key="2">
    <source>
        <dbReference type="EMBL" id="CDR41903.1"/>
    </source>
</evidence>
<feature type="compositionally biased region" description="Polar residues" evidence="1">
    <location>
        <begin position="128"/>
        <end position="145"/>
    </location>
</feature>
<feature type="compositionally biased region" description="Polar residues" evidence="1">
    <location>
        <begin position="155"/>
        <end position="166"/>
    </location>
</feature>